<feature type="domain" description="Fumarylacetoacetase-like C-terminal" evidence="2">
    <location>
        <begin position="81"/>
        <end position="222"/>
    </location>
</feature>
<dbReference type="GO" id="GO:0008684">
    <property type="term" value="F:2-oxopent-4-enoate hydratase activity"/>
    <property type="evidence" value="ECO:0007669"/>
    <property type="project" value="TreeGrafter"/>
</dbReference>
<keyword evidence="1" id="KW-0456">Lyase</keyword>
<dbReference type="SUPFAM" id="SSF56529">
    <property type="entry name" value="FAH"/>
    <property type="match status" value="1"/>
</dbReference>
<comment type="caution">
    <text evidence="3">The sequence shown here is derived from an EMBL/GenBank/DDBJ whole genome shotgun (WGS) entry which is preliminary data.</text>
</comment>
<proteinExistence type="predicted"/>
<dbReference type="PANTHER" id="PTHR30143">
    <property type="entry name" value="ACID HYDRATASE"/>
    <property type="match status" value="1"/>
</dbReference>
<dbReference type="RefSeq" id="WP_163898363.1">
    <property type="nucleotide sequence ID" value="NZ_CP048426.1"/>
</dbReference>
<dbReference type="InterPro" id="IPR050772">
    <property type="entry name" value="Hydratase-Decarb/MhpD_sf"/>
</dbReference>
<protein>
    <submittedName>
        <fullName evidence="3">Hydratase</fullName>
    </submittedName>
</protein>
<keyword evidence="4" id="KW-1185">Reference proteome</keyword>
<dbReference type="InterPro" id="IPR036663">
    <property type="entry name" value="Fumarylacetoacetase_C_sf"/>
</dbReference>
<dbReference type="GO" id="GO:0005737">
    <property type="term" value="C:cytoplasm"/>
    <property type="evidence" value="ECO:0007669"/>
    <property type="project" value="TreeGrafter"/>
</dbReference>
<evidence type="ECO:0000259" key="2">
    <source>
        <dbReference type="Pfam" id="PF01557"/>
    </source>
</evidence>
<dbReference type="Gene3D" id="3.90.850.10">
    <property type="entry name" value="Fumarylacetoacetase-like, C-terminal domain"/>
    <property type="match status" value="1"/>
</dbReference>
<dbReference type="Pfam" id="PF01557">
    <property type="entry name" value="FAA_hydrolase"/>
    <property type="match status" value="1"/>
</dbReference>
<reference evidence="3 4" key="1">
    <citation type="submission" date="2020-02" db="EMBL/GenBank/DDBJ databases">
        <title>Genome sequence of the type strain CCBAU10050 of Rhizobium daejeonense.</title>
        <authorList>
            <person name="Gao J."/>
            <person name="Sun J."/>
        </authorList>
    </citation>
    <scope>NUCLEOTIDE SEQUENCE [LARGE SCALE GENOMIC DNA]</scope>
    <source>
        <strain evidence="3 4">CCBAU10050</strain>
    </source>
</reference>
<organism evidence="3 4">
    <name type="scientific">Rhizobium daejeonense</name>
    <dbReference type="NCBI Taxonomy" id="240521"/>
    <lineage>
        <taxon>Bacteria</taxon>
        <taxon>Pseudomonadati</taxon>
        <taxon>Pseudomonadota</taxon>
        <taxon>Alphaproteobacteria</taxon>
        <taxon>Hyphomicrobiales</taxon>
        <taxon>Rhizobiaceae</taxon>
        <taxon>Rhizobium/Agrobacterium group</taxon>
        <taxon>Rhizobium</taxon>
    </lineage>
</organism>
<accession>A0A6M1SBK7</accession>
<dbReference type="Proteomes" id="UP000477849">
    <property type="component" value="Unassembled WGS sequence"/>
</dbReference>
<dbReference type="PANTHER" id="PTHR30143:SF0">
    <property type="entry name" value="2-KETO-4-PENTENOATE HYDRATASE"/>
    <property type="match status" value="1"/>
</dbReference>
<name>A0A6M1SBK7_9HYPH</name>
<dbReference type="EMBL" id="JAAKZH010000006">
    <property type="protein sequence ID" value="NGO65698.1"/>
    <property type="molecule type" value="Genomic_DNA"/>
</dbReference>
<dbReference type="InterPro" id="IPR011234">
    <property type="entry name" value="Fumarylacetoacetase-like_C"/>
</dbReference>
<evidence type="ECO:0000313" key="4">
    <source>
        <dbReference type="Proteomes" id="UP000477849"/>
    </source>
</evidence>
<gene>
    <name evidence="3" type="ORF">G6N76_18670</name>
</gene>
<evidence type="ECO:0000313" key="3">
    <source>
        <dbReference type="EMBL" id="NGO65698.1"/>
    </source>
</evidence>
<sequence length="247" mass="25449">MSPTFDPTTLAASLMQAKARIPSDTLVAPSTIAEAFAVQAITMADAPAAPLGYKVARSPEGAAVTGRLLPLHLGGDATFPWRAGVAIEAEIAVRLATALPPRAGGYTRDEVKKAVGSVHLGLEVLDSRLVEGSRSPYLLFLSDRLGNAGYLLGPEVPAALVDDVAGTPLEITLGDEIIFADAAKHPAGDVVAWLVDWANREDRPESSLGAGEIITTGSLCGAVPLAKAGLLTIKLGAEHLLTANFAG</sequence>
<evidence type="ECO:0000256" key="1">
    <source>
        <dbReference type="ARBA" id="ARBA00023239"/>
    </source>
</evidence>
<dbReference type="AlphaFoldDB" id="A0A6M1SBK7"/>